<dbReference type="Proteomes" id="UP001383192">
    <property type="component" value="Unassembled WGS sequence"/>
</dbReference>
<reference evidence="1 2" key="1">
    <citation type="submission" date="2024-01" db="EMBL/GenBank/DDBJ databases">
        <title>A draft genome for a cacao thread blight-causing isolate of Paramarasmius palmivorus.</title>
        <authorList>
            <person name="Baruah I.K."/>
            <person name="Bukari Y."/>
            <person name="Amoako-Attah I."/>
            <person name="Meinhardt L.W."/>
            <person name="Bailey B.A."/>
            <person name="Cohen S.P."/>
        </authorList>
    </citation>
    <scope>NUCLEOTIDE SEQUENCE [LARGE SCALE GENOMIC DNA]</scope>
    <source>
        <strain evidence="1 2">GH-12</strain>
    </source>
</reference>
<evidence type="ECO:0000313" key="1">
    <source>
        <dbReference type="EMBL" id="KAK7049715.1"/>
    </source>
</evidence>
<protein>
    <recommendedName>
        <fullName evidence="3">Cleavage/polyadenylation specificity factor A subunit N-terminal domain-containing protein</fullName>
    </recommendedName>
</protein>
<dbReference type="EMBL" id="JAYKXP010000016">
    <property type="protein sequence ID" value="KAK7049715.1"/>
    <property type="molecule type" value="Genomic_DNA"/>
</dbReference>
<comment type="caution">
    <text evidence="1">The sequence shown here is derived from an EMBL/GenBank/DDBJ whole genome shotgun (WGS) entry which is preliminary data.</text>
</comment>
<dbReference type="InterPro" id="IPR011047">
    <property type="entry name" value="Quinoprotein_ADH-like_sf"/>
</dbReference>
<sequence>MQHIKTELKVDQVYLSYPYLVTFADEATNVYEIQSSSLQHVTSLSQTITGYIREGAIIIDPSRDALIIVQSNVFVFNLHDGQLQKTLTLFGTLTDAPILYDRGRVLVTLSDETDEDGEQKEDFWILSCNPFDLEPAGYSFLTQIRRPCTDKHMLYNHVLSSHEGGVVVGQHTSFTNQPLKLHYWSPEGQPYDDSLPPAYTVDIPITLPEGNAIEARYAASIDDDCFALCTVEAQLGVLDGPGVHQSVIRTLSLPSLDILWTAQAIDGQVNHVYHLRSEGIVLAIGTVSERNDSNGGDANNATWIVALDVEHGERRQFTKFNHRNIGKELVRCSLTTSATEEGEVTVSDEPDIVFITSGGDVAKVSVSKFLEEGLPSDEFGALEIAQSAGIQLKDVSRLTLSRRASISQQSVVVLDDGGVVSVFTW</sequence>
<keyword evidence="2" id="KW-1185">Reference proteome</keyword>
<evidence type="ECO:0008006" key="3">
    <source>
        <dbReference type="Google" id="ProtNLM"/>
    </source>
</evidence>
<gene>
    <name evidence="1" type="ORF">VNI00_005746</name>
</gene>
<accession>A0AAW0DD84</accession>
<dbReference type="AlphaFoldDB" id="A0AAW0DD84"/>
<dbReference type="SUPFAM" id="SSF50998">
    <property type="entry name" value="Quinoprotein alcohol dehydrogenase-like"/>
    <property type="match status" value="1"/>
</dbReference>
<organism evidence="1 2">
    <name type="scientific">Paramarasmius palmivorus</name>
    <dbReference type="NCBI Taxonomy" id="297713"/>
    <lineage>
        <taxon>Eukaryota</taxon>
        <taxon>Fungi</taxon>
        <taxon>Dikarya</taxon>
        <taxon>Basidiomycota</taxon>
        <taxon>Agaricomycotina</taxon>
        <taxon>Agaricomycetes</taxon>
        <taxon>Agaricomycetidae</taxon>
        <taxon>Agaricales</taxon>
        <taxon>Marasmiineae</taxon>
        <taxon>Marasmiaceae</taxon>
        <taxon>Paramarasmius</taxon>
    </lineage>
</organism>
<evidence type="ECO:0000313" key="2">
    <source>
        <dbReference type="Proteomes" id="UP001383192"/>
    </source>
</evidence>
<name>A0AAW0DD84_9AGAR</name>
<proteinExistence type="predicted"/>